<evidence type="ECO:0000256" key="1">
    <source>
        <dbReference type="ARBA" id="ARBA00022529"/>
    </source>
</evidence>
<keyword evidence="4" id="KW-0378">Hydrolase</keyword>
<keyword evidence="4" id="KW-0326">Glycosidase</keyword>
<sequence length="139" mass="16029">MCVGINIIKKHVNRRKRIGINQELEGFYPKPYRDPIGIPTIGYGFTYYLPDWRKVTMQDRPLAEYQATCMLQEILKGYENDVLRLVKVPLTQNQFDALVSLTFNLGATNLGKSTLLRKLNVNPNDHSIRDEFAKWNKAG</sequence>
<evidence type="ECO:0000256" key="3">
    <source>
        <dbReference type="ARBA" id="ARBA00023200"/>
    </source>
</evidence>
<dbReference type="PANTHER" id="PTHR38107:SF3">
    <property type="entry name" value="LYSOZYME RRRD-RELATED"/>
    <property type="match status" value="1"/>
</dbReference>
<dbReference type="Pfam" id="PF00959">
    <property type="entry name" value="Phage_lysozyme"/>
    <property type="match status" value="1"/>
</dbReference>
<comment type="catalytic activity">
    <reaction evidence="4">
        <text>Hydrolysis of (1-&gt;4)-beta-linkages between N-acetylmuramic acid and N-acetyl-D-glucosamine residues in a peptidoglycan and between N-acetyl-D-glucosamine residues in chitodextrins.</text>
        <dbReference type="EC" id="3.2.1.17"/>
    </reaction>
</comment>
<dbReference type="Proteomes" id="UP000321676">
    <property type="component" value="Unassembled WGS sequence"/>
</dbReference>
<reference evidence="5 6" key="1">
    <citation type="submission" date="2019-07" db="EMBL/GenBank/DDBJ databases">
        <title>Whole genome shotgun sequence of Sphingobacterium mizutaii NBRC 14946.</title>
        <authorList>
            <person name="Hosoyama A."/>
            <person name="Uohara A."/>
            <person name="Ohji S."/>
            <person name="Ichikawa N."/>
        </authorList>
    </citation>
    <scope>NUCLEOTIDE SEQUENCE [LARGE SCALE GENOMIC DNA]</scope>
    <source>
        <strain evidence="5 6">NBRC 14946</strain>
    </source>
</reference>
<comment type="caution">
    <text evidence="5">The sequence shown here is derived from an EMBL/GenBank/DDBJ whole genome shotgun (WGS) entry which is preliminary data.</text>
</comment>
<organism evidence="5 6">
    <name type="scientific">Sphingobacterium mizutaii NBRC 14946 = DSM 11724</name>
    <dbReference type="NCBI Taxonomy" id="1220576"/>
    <lineage>
        <taxon>Bacteria</taxon>
        <taxon>Pseudomonadati</taxon>
        <taxon>Bacteroidota</taxon>
        <taxon>Sphingobacteriia</taxon>
        <taxon>Sphingobacteriales</taxon>
        <taxon>Sphingobacteriaceae</taxon>
        <taxon>Sphingobacterium</taxon>
    </lineage>
</organism>
<accession>A0ABQ0VY86</accession>
<evidence type="ECO:0000313" key="5">
    <source>
        <dbReference type="EMBL" id="GEM66539.1"/>
    </source>
</evidence>
<dbReference type="InterPro" id="IPR023347">
    <property type="entry name" value="Lysozyme_dom_sf"/>
</dbReference>
<evidence type="ECO:0000256" key="4">
    <source>
        <dbReference type="RuleBase" id="RU003788"/>
    </source>
</evidence>
<dbReference type="PANTHER" id="PTHR38107">
    <property type="match status" value="1"/>
</dbReference>
<evidence type="ECO:0000256" key="2">
    <source>
        <dbReference type="ARBA" id="ARBA00022638"/>
    </source>
</evidence>
<gene>
    <name evidence="5" type="ORF">SMI01S_01450</name>
</gene>
<keyword evidence="2 4" id="KW-0081">Bacteriolytic enzyme</keyword>
<keyword evidence="6" id="KW-1185">Reference proteome</keyword>
<dbReference type="RefSeq" id="WP_197700956.1">
    <property type="nucleotide sequence ID" value="NZ_BJXH01000001.1"/>
</dbReference>
<comment type="similarity">
    <text evidence="4">Belongs to the glycosyl hydrolase 24 family.</text>
</comment>
<dbReference type="InterPro" id="IPR051018">
    <property type="entry name" value="Bacteriophage_GH24"/>
</dbReference>
<proteinExistence type="inferred from homology"/>
<keyword evidence="1 4" id="KW-0929">Antimicrobial</keyword>
<dbReference type="InterPro" id="IPR002196">
    <property type="entry name" value="Glyco_hydro_24"/>
</dbReference>
<dbReference type="Gene3D" id="1.10.530.40">
    <property type="match status" value="1"/>
</dbReference>
<keyword evidence="3" id="KW-1035">Host cytoplasm</keyword>
<name>A0ABQ0VY86_9SPHI</name>
<dbReference type="CDD" id="cd00737">
    <property type="entry name" value="lyz_endolysin_autolysin"/>
    <property type="match status" value="1"/>
</dbReference>
<dbReference type="EMBL" id="BJXH01000001">
    <property type="protein sequence ID" value="GEM66539.1"/>
    <property type="molecule type" value="Genomic_DNA"/>
</dbReference>
<protein>
    <recommendedName>
        <fullName evidence="4">Lysozyme</fullName>
        <ecNumber evidence="4">3.2.1.17</ecNumber>
    </recommendedName>
</protein>
<dbReference type="EC" id="3.2.1.17" evidence="4"/>
<dbReference type="SUPFAM" id="SSF53955">
    <property type="entry name" value="Lysozyme-like"/>
    <property type="match status" value="1"/>
</dbReference>
<evidence type="ECO:0000313" key="6">
    <source>
        <dbReference type="Proteomes" id="UP000321676"/>
    </source>
</evidence>
<dbReference type="InterPro" id="IPR033907">
    <property type="entry name" value="Endolysin_autolysin"/>
</dbReference>
<dbReference type="InterPro" id="IPR023346">
    <property type="entry name" value="Lysozyme-like_dom_sf"/>
</dbReference>